<dbReference type="AlphaFoldDB" id="A0A409VA93"/>
<feature type="region of interest" description="Disordered" evidence="1">
    <location>
        <begin position="617"/>
        <end position="645"/>
    </location>
</feature>
<feature type="region of interest" description="Disordered" evidence="1">
    <location>
        <begin position="89"/>
        <end position="113"/>
    </location>
</feature>
<gene>
    <name evidence="3" type="ORF">CVT24_004271</name>
</gene>
<evidence type="ECO:0000313" key="3">
    <source>
        <dbReference type="EMBL" id="PPQ63762.1"/>
    </source>
</evidence>
<dbReference type="Proteomes" id="UP000284842">
    <property type="component" value="Unassembled WGS sequence"/>
</dbReference>
<feature type="region of interest" description="Disordered" evidence="1">
    <location>
        <begin position="213"/>
        <end position="234"/>
    </location>
</feature>
<proteinExistence type="predicted"/>
<reference evidence="3 4" key="1">
    <citation type="journal article" date="2018" name="Evol. Lett.">
        <title>Horizontal gene cluster transfer increased hallucinogenic mushroom diversity.</title>
        <authorList>
            <person name="Reynolds H.T."/>
            <person name="Vijayakumar V."/>
            <person name="Gluck-Thaler E."/>
            <person name="Korotkin H.B."/>
            <person name="Matheny P.B."/>
            <person name="Slot J.C."/>
        </authorList>
    </citation>
    <scope>NUCLEOTIDE SEQUENCE [LARGE SCALE GENOMIC DNA]</scope>
    <source>
        <strain evidence="3 4">2629</strain>
    </source>
</reference>
<feature type="compositionally biased region" description="Polar residues" evidence="1">
    <location>
        <begin position="222"/>
        <end position="234"/>
    </location>
</feature>
<sequence>MLRLGPWSQVHPQIIDSVSATAALPGTENLTAPSVESLESTPISSPSDIMWSDYNSSDGELDITPNSESPSAGPDSVQQTIVLPQSNINPCIAPEQPLSSTSSPTEGVSGDLGSLSYVTETSRTSSPPSTLLPSVERLRELMQSWEAGSKSPVGQPIQEDSPILLEQNELEQDTTEQPLSSVTTTSIPPLSVPSIPQQTALLSGSLLSLFFPDRSSPPPVPQIQSNTSTPSPIDSQVATDPAIVSLFCPPTQAPPLSDDMDQNSVIQVSTDIGGTSESTAVHELLDTHANSFSTSIAETPTLLAQQSTSYPSLNYSYSMPSSRASSVPPFLPDSYPYVAIPQSPVMQLFAYAQVNSAQPILEPSSPVEGGPFGCRSHSPTVDSEDSYFPQPAFRSMPPLPVYPRSMPSFPLTTEDEDNDSEVTRTDNPGQEARYRPPTLQESYTPSIANTVDSATNSNRSDDESFGNIARGSNASSWYAYVRSERLNRDRFADRDRTVTPTLPYGINRRTASHEVRDSRPLPPLPTASENLTSPWFYGPLINDCSSGQQHLDVPSTWISQSLSPVMPICVLPPSAPPTTSPTPPPLGYNLSPPLPSPPLSFDHAFTSLSLKDTAAATAAPVPPSPAVRIPINDNSTPSGRPPSSVAPSWGMPAYSYAGSAPPVGVTPRLSSCYTGSTLPRDARLTAPPPPRSYTGMSPSYWGMSPNYGGNMQNDPSRDIYTTGGGYKPSPWSYPSQPPASYRKLRFAPLPDTPVYKNGGYAPSYAANNNVNGYTPRRNSMNHLSPVPPMPSARPLASPRASPVNDTLNVPPRFPSPQIPTIIPPSFSGPAVYNYGVSNASTNPIFPPPPSRPDFDFYLGKPPSGPWSWTPPVQRSKFYFEDGNLSFEVGGKSFMIHRHFLQQHSEKLRSQYGPILPSSISLDDEITLDEVEKLLTIFYPTDLTAPDLTSVSDWEHVLSISVELRMPQIKTLALQNLTRLATHYERMAVFKRISDTNWNCARDPEVMQWRKDALKELCLQQEPPSLEDAKKVDLEMLVGIWQARHELSGAGLSTGGGAATNTVSAPVDISTLGGQGHTIGGPRPRRTEDRGTPAGLPKMTDSSPYWPSEAMSGFPIGSTANRRVTGTARKTNLNDLLVDRLVEEKFGLNVVPLVESR</sequence>
<dbReference type="Gene3D" id="3.30.710.10">
    <property type="entry name" value="Potassium Channel Kv1.1, Chain A"/>
    <property type="match status" value="1"/>
</dbReference>
<feature type="region of interest" description="Disordered" evidence="1">
    <location>
        <begin position="406"/>
        <end position="436"/>
    </location>
</feature>
<accession>A0A409VA93</accession>
<feature type="domain" description="BTB" evidence="2">
    <location>
        <begin position="882"/>
        <end position="946"/>
    </location>
</feature>
<feature type="region of interest" description="Disordered" evidence="1">
    <location>
        <begin position="30"/>
        <end position="77"/>
    </location>
</feature>
<feature type="compositionally biased region" description="Polar residues" evidence="1">
    <location>
        <begin position="97"/>
        <end position="106"/>
    </location>
</feature>
<comment type="caution">
    <text evidence="3">The sequence shown here is derived from an EMBL/GenBank/DDBJ whole genome shotgun (WGS) entry which is preliminary data.</text>
</comment>
<evidence type="ECO:0000256" key="1">
    <source>
        <dbReference type="SAM" id="MobiDB-lite"/>
    </source>
</evidence>
<dbReference type="InterPro" id="IPR011333">
    <property type="entry name" value="SKP1/BTB/POZ_sf"/>
</dbReference>
<organism evidence="3 4">
    <name type="scientific">Panaeolus cyanescens</name>
    <dbReference type="NCBI Taxonomy" id="181874"/>
    <lineage>
        <taxon>Eukaryota</taxon>
        <taxon>Fungi</taxon>
        <taxon>Dikarya</taxon>
        <taxon>Basidiomycota</taxon>
        <taxon>Agaricomycotina</taxon>
        <taxon>Agaricomycetes</taxon>
        <taxon>Agaricomycetidae</taxon>
        <taxon>Agaricales</taxon>
        <taxon>Agaricineae</taxon>
        <taxon>Galeropsidaceae</taxon>
        <taxon>Panaeolus</taxon>
    </lineage>
</organism>
<dbReference type="OrthoDB" id="3223099at2759"/>
<feature type="compositionally biased region" description="Polar residues" evidence="1">
    <location>
        <begin position="175"/>
        <end position="191"/>
    </location>
</feature>
<feature type="region of interest" description="Disordered" evidence="1">
    <location>
        <begin position="1067"/>
        <end position="1106"/>
    </location>
</feature>
<dbReference type="InterPro" id="IPR000210">
    <property type="entry name" value="BTB/POZ_dom"/>
</dbReference>
<dbReference type="EMBL" id="NHTK01006111">
    <property type="protein sequence ID" value="PPQ63762.1"/>
    <property type="molecule type" value="Genomic_DNA"/>
</dbReference>
<dbReference type="InParanoid" id="A0A409VA93"/>
<name>A0A409VA93_9AGAR</name>
<feature type="region of interest" description="Disordered" evidence="1">
    <location>
        <begin position="170"/>
        <end position="191"/>
    </location>
</feature>
<dbReference type="PROSITE" id="PS50097">
    <property type="entry name" value="BTB"/>
    <property type="match status" value="1"/>
</dbReference>
<evidence type="ECO:0000259" key="2">
    <source>
        <dbReference type="PROSITE" id="PS50097"/>
    </source>
</evidence>
<keyword evidence="4" id="KW-1185">Reference proteome</keyword>
<dbReference type="STRING" id="181874.A0A409VA93"/>
<protein>
    <recommendedName>
        <fullName evidence="2">BTB domain-containing protein</fullName>
    </recommendedName>
</protein>
<evidence type="ECO:0000313" key="4">
    <source>
        <dbReference type="Proteomes" id="UP000284842"/>
    </source>
</evidence>